<dbReference type="InterPro" id="IPR049517">
    <property type="entry name" value="ACX-like_C"/>
</dbReference>
<dbReference type="GO" id="GO:0006749">
    <property type="term" value="P:glutathione metabolic process"/>
    <property type="evidence" value="ECO:0007669"/>
    <property type="project" value="TreeGrafter"/>
</dbReference>
<evidence type="ECO:0000313" key="4">
    <source>
        <dbReference type="EMBL" id="MBM3224628.1"/>
    </source>
</evidence>
<dbReference type="InterPro" id="IPR008040">
    <property type="entry name" value="Hydant_A_N"/>
</dbReference>
<dbReference type="InterPro" id="IPR002821">
    <property type="entry name" value="Hydantoinase_A"/>
</dbReference>
<evidence type="ECO:0000313" key="5">
    <source>
        <dbReference type="Proteomes" id="UP000712673"/>
    </source>
</evidence>
<feature type="domain" description="Hydantoinase A/oxoprolinase" evidence="1">
    <location>
        <begin position="194"/>
        <end position="474"/>
    </location>
</feature>
<dbReference type="PANTHER" id="PTHR11365">
    <property type="entry name" value="5-OXOPROLINASE RELATED"/>
    <property type="match status" value="1"/>
</dbReference>
<gene>
    <name evidence="4" type="ORF">FJZ47_12605</name>
</gene>
<protein>
    <submittedName>
        <fullName evidence="4">Hydantoinase/oxoprolinase family protein</fullName>
    </submittedName>
</protein>
<dbReference type="PANTHER" id="PTHR11365:SF23">
    <property type="entry name" value="HYPOTHETICAL 5-OXOPROLINASE (EUROFUNG)-RELATED"/>
    <property type="match status" value="1"/>
</dbReference>
<accession>A0A937W0J3</accession>
<evidence type="ECO:0000259" key="1">
    <source>
        <dbReference type="Pfam" id="PF01968"/>
    </source>
</evidence>
<comment type="caution">
    <text evidence="4">The sequence shown here is derived from an EMBL/GenBank/DDBJ whole genome shotgun (WGS) entry which is preliminary data.</text>
</comment>
<feature type="domain" description="Acetophenone carboxylase-like C-terminal" evidence="3">
    <location>
        <begin position="582"/>
        <end position="650"/>
    </location>
</feature>
<dbReference type="EMBL" id="VGLS01000368">
    <property type="protein sequence ID" value="MBM3224628.1"/>
    <property type="molecule type" value="Genomic_DNA"/>
</dbReference>
<dbReference type="InterPro" id="IPR045079">
    <property type="entry name" value="Oxoprolinase-like"/>
</dbReference>
<proteinExistence type="predicted"/>
<dbReference type="GO" id="GO:0005829">
    <property type="term" value="C:cytosol"/>
    <property type="evidence" value="ECO:0007669"/>
    <property type="project" value="TreeGrafter"/>
</dbReference>
<dbReference type="GO" id="GO:0017168">
    <property type="term" value="F:5-oxoprolinase (ATP-hydrolyzing) activity"/>
    <property type="evidence" value="ECO:0007669"/>
    <property type="project" value="TreeGrafter"/>
</dbReference>
<dbReference type="AlphaFoldDB" id="A0A937W0J3"/>
<organism evidence="4 5">
    <name type="scientific">Tectimicrobiota bacterium</name>
    <dbReference type="NCBI Taxonomy" id="2528274"/>
    <lineage>
        <taxon>Bacteria</taxon>
        <taxon>Pseudomonadati</taxon>
        <taxon>Nitrospinota/Tectimicrobiota group</taxon>
        <taxon>Candidatus Tectimicrobiota</taxon>
    </lineage>
</organism>
<evidence type="ECO:0000259" key="3">
    <source>
        <dbReference type="Pfam" id="PF19278"/>
    </source>
</evidence>
<dbReference type="Proteomes" id="UP000712673">
    <property type="component" value="Unassembled WGS sequence"/>
</dbReference>
<evidence type="ECO:0000259" key="2">
    <source>
        <dbReference type="Pfam" id="PF05378"/>
    </source>
</evidence>
<dbReference type="Pfam" id="PF19278">
    <property type="entry name" value="Hydant_A_C"/>
    <property type="match status" value="1"/>
</dbReference>
<reference evidence="4" key="1">
    <citation type="submission" date="2019-03" db="EMBL/GenBank/DDBJ databases">
        <title>Lake Tanganyika Metagenome-Assembled Genomes (MAGs).</title>
        <authorList>
            <person name="Tran P."/>
        </authorList>
    </citation>
    <scope>NUCLEOTIDE SEQUENCE</scope>
    <source>
        <strain evidence="4">K_DeepCast_65m_m2_066</strain>
    </source>
</reference>
<dbReference type="Pfam" id="PF01968">
    <property type="entry name" value="Hydantoinase_A"/>
    <property type="match status" value="1"/>
</dbReference>
<sequence length="661" mass="70777">MAVKIGVDTGGTFSDFMLMDGETLVIHKVLSTPDNPARAVLQGLRHLRPDLAGVDVVHGSTVATNALLERKGARTALVTTKGFEDILEIGRQTRPHLYDPFVVKQPPLVPARLRFGVTERLAYNGEVLTPLSATDIDAVLERVRRSGAQSLAICFLHAYANPAHEALLLQAAARLGIPVSASHQILPEFREYERCSTTVVNAYLRPVMQRYLQTLETELQGARLSVMRSNGGVMSATRAHQEAVHTVLSGPAGGVVGAFHVAQEAGYARAITFDMGGTSTDVALCDGQLRTTSETVVAGCPVKVPVLDIHTVGAGGGSLASLDPGGALRVGPQSAGADPGPVCYGKGDGITVTDANLYLGRLHPDWFLGGQMPLDVARARAAVEAFAAHIHMTPEAACEGILEVVNANMEGAIRVISVERGHDPREFALVSFGGAGGMHAADLARRLAVPTVLVPANPGILSAFGMLITDYVQEYAQTVLVPATAFSADVAANAFRELEDRGRQAMRDEGIAPQDVQVSRFLDMSYIGQSFELTVPYLPDFVDEFHRRHDMRYGYEDSTRPTQVVNVRIRVVGPSGTAYRAPKERLQGTDAQAAQVDTIAMYSAGQWRQAPVYDRQRLRAGHRLAGPALITEYSATTVVPAGFVTEVDAQHNLVLTPACVS</sequence>
<name>A0A937W0J3_UNCTE</name>
<feature type="domain" description="Hydantoinase/oxoprolinase N-terminal" evidence="2">
    <location>
        <begin position="4"/>
        <end position="168"/>
    </location>
</feature>
<dbReference type="Pfam" id="PF05378">
    <property type="entry name" value="Hydant_A_N"/>
    <property type="match status" value="1"/>
</dbReference>